<sequence>MSQQSTNQKSGAAALIDEMKKFAKLAEELEKQTKESSEQGYSGKGHNIW</sequence>
<dbReference type="AlphaFoldDB" id="A0A9Q9SUS9"/>
<proteinExistence type="predicted"/>
<dbReference type="Proteomes" id="UP000176944">
    <property type="component" value="Chromosome"/>
</dbReference>
<evidence type="ECO:0000256" key="1">
    <source>
        <dbReference type="SAM" id="MobiDB-lite"/>
    </source>
</evidence>
<gene>
    <name evidence="2" type="ORF">BJP36_38725</name>
</gene>
<feature type="compositionally biased region" description="Basic and acidic residues" evidence="1">
    <location>
        <begin position="27"/>
        <end position="37"/>
    </location>
</feature>
<reference evidence="2" key="1">
    <citation type="journal article" date="2017" name="Proc. Natl. Acad. Sci. U.S.A.">
        <title>Comparative genomics uncovers the prolific and distinctive metabolic potential of the cyanobacterial genus Moorea.</title>
        <authorList>
            <person name="Leao T."/>
            <person name="Castelao G."/>
            <person name="Korobeynikov A."/>
            <person name="Monroe E.A."/>
            <person name="Podell S."/>
            <person name="Glukhov E."/>
            <person name="Allen E.E."/>
            <person name="Gerwick W.H."/>
            <person name="Gerwick L."/>
        </authorList>
    </citation>
    <scope>NUCLEOTIDE SEQUENCE</scope>
    <source>
        <strain evidence="2">JHB</strain>
    </source>
</reference>
<feature type="region of interest" description="Disordered" evidence="1">
    <location>
        <begin position="27"/>
        <end position="49"/>
    </location>
</feature>
<name>A0A9Q9SUS9_MOOP1</name>
<organism evidence="2">
    <name type="scientific">Moorena producens (strain JHB)</name>
    <dbReference type="NCBI Taxonomy" id="1454205"/>
    <lineage>
        <taxon>Bacteria</taxon>
        <taxon>Bacillati</taxon>
        <taxon>Cyanobacteriota</taxon>
        <taxon>Cyanophyceae</taxon>
        <taxon>Coleofasciculales</taxon>
        <taxon>Coleofasciculaceae</taxon>
        <taxon>Moorena</taxon>
    </lineage>
</organism>
<reference evidence="2" key="2">
    <citation type="submission" date="2022-10" db="EMBL/GenBank/DDBJ databases">
        <authorList>
            <person name="Ngo T.-E."/>
        </authorList>
    </citation>
    <scope>NUCLEOTIDE SEQUENCE</scope>
    <source>
        <strain evidence="2">JHB</strain>
    </source>
</reference>
<protein>
    <submittedName>
        <fullName evidence="2">Uncharacterized protein</fullName>
    </submittedName>
</protein>
<dbReference type="EMBL" id="CP017708">
    <property type="protein sequence ID" value="WAN70007.1"/>
    <property type="molecule type" value="Genomic_DNA"/>
</dbReference>
<accession>A0A9Q9SUS9</accession>
<evidence type="ECO:0000313" key="2">
    <source>
        <dbReference type="EMBL" id="WAN70007.1"/>
    </source>
</evidence>